<reference evidence="2 3" key="1">
    <citation type="submission" date="2018-08" db="EMBL/GenBank/DDBJ databases">
        <title>A genome reference for cultivated species of the human gut microbiota.</title>
        <authorList>
            <person name="Zou Y."/>
            <person name="Xue W."/>
            <person name="Luo G."/>
        </authorList>
    </citation>
    <scope>NUCLEOTIDE SEQUENCE [LARGE SCALE GENOMIC DNA]</scope>
    <source>
        <strain evidence="2 3">AM42-30</strain>
    </source>
</reference>
<evidence type="ECO:0000313" key="3">
    <source>
        <dbReference type="Proteomes" id="UP000285740"/>
    </source>
</evidence>
<accession>A0A413TAR1</accession>
<dbReference type="Gene3D" id="3.30.930.30">
    <property type="match status" value="1"/>
</dbReference>
<gene>
    <name evidence="2" type="ORF">DW918_00785</name>
</gene>
<dbReference type="Pfam" id="PF03432">
    <property type="entry name" value="Relaxase"/>
    <property type="match status" value="1"/>
</dbReference>
<proteinExistence type="predicted"/>
<dbReference type="InterPro" id="IPR005094">
    <property type="entry name" value="Endonuclease_MobA/VirD2"/>
</dbReference>
<name>A0A413TAR1_9FIRM</name>
<organism evidence="2 3">
    <name type="scientific">Eubacterium ventriosum</name>
    <dbReference type="NCBI Taxonomy" id="39496"/>
    <lineage>
        <taxon>Bacteria</taxon>
        <taxon>Bacillati</taxon>
        <taxon>Bacillota</taxon>
        <taxon>Clostridia</taxon>
        <taxon>Eubacteriales</taxon>
        <taxon>Eubacteriaceae</taxon>
        <taxon>Eubacterium</taxon>
    </lineage>
</organism>
<dbReference type="AlphaFoldDB" id="A0A413TAR1"/>
<comment type="caution">
    <text evidence="2">The sequence shown here is derived from an EMBL/GenBank/DDBJ whole genome shotgun (WGS) entry which is preliminary data.</text>
</comment>
<protein>
    <submittedName>
        <fullName evidence="2">Relaxase</fullName>
    </submittedName>
</protein>
<evidence type="ECO:0000313" key="2">
    <source>
        <dbReference type="EMBL" id="RHA82108.1"/>
    </source>
</evidence>
<feature type="domain" description="MobA/VirD2-like nuclease" evidence="1">
    <location>
        <begin position="26"/>
        <end position="155"/>
    </location>
</feature>
<dbReference type="EMBL" id="QSFV01000001">
    <property type="protein sequence ID" value="RHA82108.1"/>
    <property type="molecule type" value="Genomic_DNA"/>
</dbReference>
<evidence type="ECO:0000259" key="1">
    <source>
        <dbReference type="Pfam" id="PF03432"/>
    </source>
</evidence>
<dbReference type="Proteomes" id="UP000285740">
    <property type="component" value="Unassembled WGS sequence"/>
</dbReference>
<sequence length="475" mass="56625">MAISKILHINPHMNSETYHLKTGLNYITKSEKTMNGLYVGAVNCMVENAYECMRTTKEIYGKTDKRQAYHLIISFEEGETNPETAFEIIKEFVNRYLADNYEAVYSVHNDTNHIHGHIIWNSVRFTDGYKYRYEKGDWERQIQPLVDEICEKYGLHTLEQNKAKDDEKEWDVSKNGPFVWNEQIKKDVDECIIMATDFDMFIQMMEEKDYTIKYGKYISVKPKGMERFRRLKTLGENYSEEMIRKRISQKSIAEYKHIDMPKGLRIKSYGGHIRKKRLTGLQKQYFAILYKLKKIKKRSYSNNYKYKDDIKKLNILQKQYLFLSNYDIETMEDLEKAQELIKAKIQTTNKAKKILIEENSKHEEIFKAVKTIKKEKQAAAFYKLGDKTFEKHNNLVEEARKILKCEELTYKEAEKLETYYQSLIDECNRTIKKLKKDMRISYGILKDIRYREQKETLRHDVAKQEKITSRHDVAK</sequence>